<feature type="region of interest" description="Disordered" evidence="1">
    <location>
        <begin position="1"/>
        <end position="20"/>
    </location>
</feature>
<gene>
    <name evidence="2" type="ORF">AADEFJLK_04629</name>
</gene>
<name>A0A2S5CFM6_9GAMM</name>
<evidence type="ECO:0000313" key="3">
    <source>
        <dbReference type="Proteomes" id="UP000237423"/>
    </source>
</evidence>
<accession>A0A2S5CFM6</accession>
<sequence>MPSKRKNNLARRARNKQNKKKRIPTFVSPILELYSNPADCEADMGLLQTAWERHYGPLSEDFVPPFYCETDDGSLQLVEWPQTFRNLLLEKYGLPELELVERRFKFLFEFFYTQAAEMAI</sequence>
<comment type="caution">
    <text evidence="2">The sequence shown here is derived from an EMBL/GenBank/DDBJ whole genome shotgun (WGS) entry which is preliminary data.</text>
</comment>
<dbReference type="AlphaFoldDB" id="A0A2S5CFM6"/>
<dbReference type="EMBL" id="PGFZ01000047">
    <property type="protein sequence ID" value="POZ49604.1"/>
    <property type="molecule type" value="Genomic_DNA"/>
</dbReference>
<dbReference type="RefSeq" id="WP_103975996.1">
    <property type="nucleotide sequence ID" value="NZ_PGFZ01000047.1"/>
</dbReference>
<evidence type="ECO:0000256" key="1">
    <source>
        <dbReference type="SAM" id="MobiDB-lite"/>
    </source>
</evidence>
<organism evidence="2 3">
    <name type="scientific">Methylovulum psychrotolerans</name>
    <dbReference type="NCBI Taxonomy" id="1704499"/>
    <lineage>
        <taxon>Bacteria</taxon>
        <taxon>Pseudomonadati</taxon>
        <taxon>Pseudomonadota</taxon>
        <taxon>Gammaproteobacteria</taxon>
        <taxon>Methylococcales</taxon>
        <taxon>Methylococcaceae</taxon>
        <taxon>Methylovulum</taxon>
    </lineage>
</organism>
<dbReference type="Proteomes" id="UP000237423">
    <property type="component" value="Unassembled WGS sequence"/>
</dbReference>
<protein>
    <submittedName>
        <fullName evidence="2">Uncharacterized protein</fullName>
    </submittedName>
</protein>
<reference evidence="2 3" key="1">
    <citation type="submission" date="2017-11" db="EMBL/GenBank/DDBJ databases">
        <title>Draft Genome Sequence of Methylobacter psychrotolerans Sph1T, an Obligate Methanotroph from Low-Temperature Environments.</title>
        <authorList>
            <person name="Oshkin I.Y."/>
            <person name="Miroshnikov K."/>
            <person name="Belova S.E."/>
            <person name="Korzhenkov A."/>
            <person name="Toshchakov S.V."/>
            <person name="Dedysh S.N."/>
        </authorList>
    </citation>
    <scope>NUCLEOTIDE SEQUENCE [LARGE SCALE GENOMIC DNA]</scope>
    <source>
        <strain evidence="2 3">Sph1</strain>
    </source>
</reference>
<evidence type="ECO:0000313" key="2">
    <source>
        <dbReference type="EMBL" id="POZ49604.1"/>
    </source>
</evidence>
<proteinExistence type="predicted"/>